<proteinExistence type="predicted"/>
<feature type="region of interest" description="Disordered" evidence="1">
    <location>
        <begin position="103"/>
        <end position="133"/>
    </location>
</feature>
<organism evidence="2 3">
    <name type="scientific">Trichuris muris</name>
    <name type="common">Mouse whipworm</name>
    <dbReference type="NCBI Taxonomy" id="70415"/>
    <lineage>
        <taxon>Eukaryota</taxon>
        <taxon>Metazoa</taxon>
        <taxon>Ecdysozoa</taxon>
        <taxon>Nematoda</taxon>
        <taxon>Enoplea</taxon>
        <taxon>Dorylaimia</taxon>
        <taxon>Trichinellida</taxon>
        <taxon>Trichuridae</taxon>
        <taxon>Trichuris</taxon>
    </lineage>
</organism>
<evidence type="ECO:0000313" key="3">
    <source>
        <dbReference type="WBParaSite" id="TMUE_1000004809.1"/>
    </source>
</evidence>
<keyword evidence="2" id="KW-1185">Reference proteome</keyword>
<sequence>MYQLFIFFAGTQLGAPALTARVSSALSTLREARQLGDAQGLLLLLLGVLPPPTLSAPAKSRRPLSPLFDTIEATTAMRSIIQQVTGTTTKTTIDRCVDNDEDSLRWRMETRPPGATSKTQHTLTNRGKVGPNQ</sequence>
<evidence type="ECO:0000313" key="2">
    <source>
        <dbReference type="Proteomes" id="UP000046395"/>
    </source>
</evidence>
<feature type="compositionally biased region" description="Polar residues" evidence="1">
    <location>
        <begin position="116"/>
        <end position="133"/>
    </location>
</feature>
<dbReference type="Proteomes" id="UP000046395">
    <property type="component" value="Unassembled WGS sequence"/>
</dbReference>
<protein>
    <submittedName>
        <fullName evidence="3">Uncharacterized protein</fullName>
    </submittedName>
</protein>
<reference evidence="3" key="1">
    <citation type="submission" date="2019-12" db="UniProtKB">
        <authorList>
            <consortium name="WormBaseParasite"/>
        </authorList>
    </citation>
    <scope>IDENTIFICATION</scope>
</reference>
<dbReference type="WBParaSite" id="TMUE_1000004809.1">
    <property type="protein sequence ID" value="TMUE_1000004809.1"/>
    <property type="gene ID" value="WBGene00299109"/>
</dbReference>
<accession>A0A5S6QC91</accession>
<dbReference type="AlphaFoldDB" id="A0A5S6QC91"/>
<name>A0A5S6QC91_TRIMR</name>
<evidence type="ECO:0000256" key="1">
    <source>
        <dbReference type="SAM" id="MobiDB-lite"/>
    </source>
</evidence>